<keyword evidence="6" id="KW-1185">Reference proteome</keyword>
<dbReference type="Gene3D" id="3.40.50.2300">
    <property type="match status" value="1"/>
</dbReference>
<sequence length="681" mass="73620">MTSDPSVLTVVHLVTSDTVLADSLSEALSVYRVSLRSSAEPPASLDGAGERPAALLLDSRVFGEPETLQTTASALLKDFPKSVPLVVLAHSEEIRFRLAAMRAGAGTYLSVSASAEDLAERLVQILGIQGQRPDRILVVDDQPVAALFAARVLQGAGMVTERVLDPLAVMEALDRFAPDLILMDLHMPGASGIELTAVIRTQERFADLPIIFLSSELDPDQQMAALRIGGDDFLSKPVAPDRLVASVQGRLMRVRNRRHSVHAPDSIDDLTRLGTRDRLLRQLDRLIGQIQSGAIAKDGGRFGKHYPGVQRALVYLEVDGDAAALELVAASLAAEIGPGDVAARAADQAVAVLIHRQDALSLAEFAQHLAYEIGQVLGRHIPEARLGAGWYPLTDGCPDSVTLLSRASKAAHWSLRDGARALGRYGSPETSTQEVDRCALVVEAIRLEQLQPLYEPMVALTGLMGERYELTPRLLIGDGELLGPGEFIPIAAKAGLSAHLDHRILLAGLDALKARLDQRRPVQLFIHQSPEGIADDNWVVWLRDQINARDLIRLRPVLQFEVADVDRHLELAIRRARQLARLGIRVCLNGVDFSEQSTRVLQALSSSFVRIGRRVVQGPELDAIAWLIQSVKASGAKVIATGVDGPVTIARLYGAGVDLIQGPYVQPPSPEMGFDFAIAEA</sequence>
<feature type="modified residue" description="4-aspartylphosphate" evidence="2">
    <location>
        <position position="184"/>
    </location>
</feature>
<dbReference type="RefSeq" id="WP_386021618.1">
    <property type="nucleotide sequence ID" value="NZ_JBHUHX010000001.1"/>
</dbReference>
<dbReference type="PROSITE" id="PS50110">
    <property type="entry name" value="RESPONSE_REGULATORY"/>
    <property type="match status" value="2"/>
</dbReference>
<evidence type="ECO:0000256" key="1">
    <source>
        <dbReference type="ARBA" id="ARBA00022553"/>
    </source>
</evidence>
<comment type="caution">
    <text evidence="5">The sequence shown here is derived from an EMBL/GenBank/DDBJ whole genome shotgun (WGS) entry which is preliminary data.</text>
</comment>
<dbReference type="Proteomes" id="UP001597337">
    <property type="component" value="Unassembled WGS sequence"/>
</dbReference>
<dbReference type="EMBL" id="JBHUHX010000001">
    <property type="protein sequence ID" value="MFD2110311.1"/>
    <property type="molecule type" value="Genomic_DNA"/>
</dbReference>
<dbReference type="InterPro" id="IPR011006">
    <property type="entry name" value="CheY-like_superfamily"/>
</dbReference>
<gene>
    <name evidence="5" type="ORF">ACFSJC_00475</name>
</gene>
<dbReference type="SUPFAM" id="SSF52172">
    <property type="entry name" value="CheY-like"/>
    <property type="match status" value="1"/>
</dbReference>
<dbReference type="InterPro" id="IPR001789">
    <property type="entry name" value="Sig_transdc_resp-reg_receiver"/>
</dbReference>
<dbReference type="Gene3D" id="3.20.20.450">
    <property type="entry name" value="EAL domain"/>
    <property type="match status" value="1"/>
</dbReference>
<name>A0ABW4Y2B9_9GAMM</name>
<keyword evidence="1 2" id="KW-0597">Phosphoprotein</keyword>
<dbReference type="PROSITE" id="PS50883">
    <property type="entry name" value="EAL"/>
    <property type="match status" value="1"/>
</dbReference>
<dbReference type="InterPro" id="IPR050595">
    <property type="entry name" value="Bact_response_regulator"/>
</dbReference>
<dbReference type="SMART" id="SM00052">
    <property type="entry name" value="EAL"/>
    <property type="match status" value="1"/>
</dbReference>
<proteinExistence type="predicted"/>
<dbReference type="Pfam" id="PF00563">
    <property type="entry name" value="EAL"/>
    <property type="match status" value="1"/>
</dbReference>
<accession>A0ABW4Y2B9</accession>
<dbReference type="PANTHER" id="PTHR44591">
    <property type="entry name" value="STRESS RESPONSE REGULATOR PROTEIN 1"/>
    <property type="match status" value="1"/>
</dbReference>
<dbReference type="SUPFAM" id="SSF141868">
    <property type="entry name" value="EAL domain-like"/>
    <property type="match status" value="1"/>
</dbReference>
<evidence type="ECO:0000313" key="5">
    <source>
        <dbReference type="EMBL" id="MFD2110311.1"/>
    </source>
</evidence>
<dbReference type="PANTHER" id="PTHR44591:SF3">
    <property type="entry name" value="RESPONSE REGULATORY DOMAIN-CONTAINING PROTEIN"/>
    <property type="match status" value="1"/>
</dbReference>
<protein>
    <submittedName>
        <fullName evidence="5">Response regulator</fullName>
    </submittedName>
</protein>
<dbReference type="SMART" id="SM00448">
    <property type="entry name" value="REC"/>
    <property type="match status" value="1"/>
</dbReference>
<evidence type="ECO:0000313" key="6">
    <source>
        <dbReference type="Proteomes" id="UP001597337"/>
    </source>
</evidence>
<organism evidence="5 6">
    <name type="scientific">Thiorhodococcus fuscus</name>
    <dbReference type="NCBI Taxonomy" id="527200"/>
    <lineage>
        <taxon>Bacteria</taxon>
        <taxon>Pseudomonadati</taxon>
        <taxon>Pseudomonadota</taxon>
        <taxon>Gammaproteobacteria</taxon>
        <taxon>Chromatiales</taxon>
        <taxon>Chromatiaceae</taxon>
        <taxon>Thiorhodococcus</taxon>
    </lineage>
</organism>
<feature type="domain" description="Response regulatory" evidence="3">
    <location>
        <begin position="135"/>
        <end position="251"/>
    </location>
</feature>
<evidence type="ECO:0000259" key="4">
    <source>
        <dbReference type="PROSITE" id="PS50883"/>
    </source>
</evidence>
<dbReference type="Pfam" id="PF00072">
    <property type="entry name" value="Response_reg"/>
    <property type="match status" value="1"/>
</dbReference>
<feature type="modified residue" description="4-aspartylphosphate" evidence="2">
    <location>
        <position position="58"/>
    </location>
</feature>
<feature type="domain" description="Response regulatory" evidence="3">
    <location>
        <begin position="10"/>
        <end position="126"/>
    </location>
</feature>
<dbReference type="InterPro" id="IPR035919">
    <property type="entry name" value="EAL_sf"/>
</dbReference>
<feature type="domain" description="EAL" evidence="4">
    <location>
        <begin position="434"/>
        <end position="681"/>
    </location>
</feature>
<evidence type="ECO:0000259" key="3">
    <source>
        <dbReference type="PROSITE" id="PS50110"/>
    </source>
</evidence>
<dbReference type="InterPro" id="IPR001633">
    <property type="entry name" value="EAL_dom"/>
</dbReference>
<evidence type="ECO:0000256" key="2">
    <source>
        <dbReference type="PROSITE-ProRule" id="PRU00169"/>
    </source>
</evidence>
<reference evidence="6" key="1">
    <citation type="journal article" date="2019" name="Int. J. Syst. Evol. Microbiol.">
        <title>The Global Catalogue of Microorganisms (GCM) 10K type strain sequencing project: providing services to taxonomists for standard genome sequencing and annotation.</title>
        <authorList>
            <consortium name="The Broad Institute Genomics Platform"/>
            <consortium name="The Broad Institute Genome Sequencing Center for Infectious Disease"/>
            <person name="Wu L."/>
            <person name="Ma J."/>
        </authorList>
    </citation>
    <scope>NUCLEOTIDE SEQUENCE [LARGE SCALE GENOMIC DNA]</scope>
    <source>
        <strain evidence="6">KACC 12597</strain>
    </source>
</reference>
<dbReference type="CDD" id="cd01948">
    <property type="entry name" value="EAL"/>
    <property type="match status" value="1"/>
</dbReference>